<evidence type="ECO:0000313" key="2">
    <source>
        <dbReference type="EMBL" id="MSU89266.1"/>
    </source>
</evidence>
<accession>A0A6L5YYA1</accession>
<dbReference type="Proteomes" id="UP000474957">
    <property type="component" value="Unassembled WGS sequence"/>
</dbReference>
<dbReference type="GO" id="GO:0051213">
    <property type="term" value="F:dioxygenase activity"/>
    <property type="evidence" value="ECO:0007669"/>
    <property type="project" value="UniProtKB-KW"/>
</dbReference>
<gene>
    <name evidence="2" type="ORF">GE300_06485</name>
</gene>
<dbReference type="RefSeq" id="WP_154445747.1">
    <property type="nucleotide sequence ID" value="NZ_WIND01000003.1"/>
</dbReference>
<dbReference type="AlphaFoldDB" id="A0A6L5YYA1"/>
<feature type="domain" description="VOC" evidence="1">
    <location>
        <begin position="12"/>
        <end position="137"/>
    </location>
</feature>
<dbReference type="PANTHER" id="PTHR21366:SF22">
    <property type="entry name" value="VOC DOMAIN-CONTAINING PROTEIN"/>
    <property type="match status" value="1"/>
</dbReference>
<dbReference type="SUPFAM" id="SSF54593">
    <property type="entry name" value="Glyoxalase/Bleomycin resistance protein/Dihydroxybiphenyl dioxygenase"/>
    <property type="match status" value="1"/>
</dbReference>
<keyword evidence="2" id="KW-0560">Oxidoreductase</keyword>
<evidence type="ECO:0000313" key="3">
    <source>
        <dbReference type="Proteomes" id="UP000474957"/>
    </source>
</evidence>
<dbReference type="PROSITE" id="PS51819">
    <property type="entry name" value="VOC"/>
    <property type="match status" value="1"/>
</dbReference>
<dbReference type="InterPro" id="IPR037523">
    <property type="entry name" value="VOC_core"/>
</dbReference>
<organism evidence="2 3">
    <name type="scientific">Halovulum marinum</name>
    <dbReference type="NCBI Taxonomy" id="2662447"/>
    <lineage>
        <taxon>Bacteria</taxon>
        <taxon>Pseudomonadati</taxon>
        <taxon>Pseudomonadota</taxon>
        <taxon>Alphaproteobacteria</taxon>
        <taxon>Rhodobacterales</taxon>
        <taxon>Paracoccaceae</taxon>
        <taxon>Halovulum</taxon>
    </lineage>
</organism>
<dbReference type="Gene3D" id="3.10.180.10">
    <property type="entry name" value="2,3-Dihydroxybiphenyl 1,2-Dioxygenase, domain 1"/>
    <property type="match status" value="1"/>
</dbReference>
<proteinExistence type="predicted"/>
<dbReference type="InterPro" id="IPR029068">
    <property type="entry name" value="Glyas_Bleomycin-R_OHBP_Dase"/>
</dbReference>
<protein>
    <submittedName>
        <fullName evidence="2">Glyoxalase/bleomycin resistance/extradiol dioxygenase family protein</fullName>
    </submittedName>
</protein>
<dbReference type="Pfam" id="PF00903">
    <property type="entry name" value="Glyoxalase"/>
    <property type="match status" value="1"/>
</dbReference>
<dbReference type="EMBL" id="WIND01000003">
    <property type="protein sequence ID" value="MSU89266.1"/>
    <property type="molecule type" value="Genomic_DNA"/>
</dbReference>
<sequence>MSTETKPPPCPGILETGIYADDLDAATRFYRDLLGLEVLVAKPGRHVFFRLPTGMLLVFRAAATRVSGDPARPGHLAHGAEGPGHVCFAATGDALDRWRAHLQAAGVAIEDDFEWPNGARSIYVRDPAGNSVEFAEPRLWGITLPPAAPAG</sequence>
<comment type="caution">
    <text evidence="2">The sequence shown here is derived from an EMBL/GenBank/DDBJ whole genome shotgun (WGS) entry which is preliminary data.</text>
</comment>
<evidence type="ECO:0000259" key="1">
    <source>
        <dbReference type="PROSITE" id="PS51819"/>
    </source>
</evidence>
<dbReference type="InterPro" id="IPR050383">
    <property type="entry name" value="GlyoxalaseI/FosfomycinResist"/>
</dbReference>
<keyword evidence="2" id="KW-0223">Dioxygenase</keyword>
<dbReference type="PANTHER" id="PTHR21366">
    <property type="entry name" value="GLYOXALASE FAMILY PROTEIN"/>
    <property type="match status" value="1"/>
</dbReference>
<reference evidence="2 3" key="1">
    <citation type="submission" date="2019-10" db="EMBL/GenBank/DDBJ databases">
        <title>Cognatihalovulum marinum gen. nov. sp. nov., a new member of the family Rhodobacteraceae isolated from deep seawater of the Northwest Indian Ocean.</title>
        <authorList>
            <person name="Ruan C."/>
            <person name="Wang J."/>
            <person name="Zheng X."/>
            <person name="Song L."/>
            <person name="Zhu Y."/>
            <person name="Huang Y."/>
            <person name="Lu Z."/>
            <person name="Du W."/>
            <person name="Huang L."/>
            <person name="Dai X."/>
        </authorList>
    </citation>
    <scope>NUCLEOTIDE SEQUENCE [LARGE SCALE GENOMIC DNA]</scope>
    <source>
        <strain evidence="2 3">2CG4</strain>
    </source>
</reference>
<name>A0A6L5YYA1_9RHOB</name>
<keyword evidence="3" id="KW-1185">Reference proteome</keyword>
<dbReference type="InterPro" id="IPR004360">
    <property type="entry name" value="Glyas_Fos-R_dOase_dom"/>
</dbReference>